<keyword evidence="2" id="KW-1015">Disulfide bond</keyword>
<evidence type="ECO:0000256" key="5">
    <source>
        <dbReference type="SAM" id="SignalP"/>
    </source>
</evidence>
<dbReference type="KEGG" id="cvn:111138401"/>
<keyword evidence="5" id="KW-0732">Signal</keyword>
<proteinExistence type="predicted"/>
<dbReference type="Gene3D" id="2.20.100.10">
    <property type="entry name" value="Thrombospondin type-1 (TSP1) repeat"/>
    <property type="match status" value="2"/>
</dbReference>
<accession>A0A8B8F1C9</accession>
<dbReference type="Pfam" id="PF00090">
    <property type="entry name" value="TSP_1"/>
    <property type="match status" value="2"/>
</dbReference>
<sequence length="294" mass="33210">MVHMLASSAWCLLWLWISIVLGQYRVRGAWSAWTDWSACCLNKQSRFRKCNTSGSGPNQMAPHCVGNSKLFRHCWGCPDQKLVPRISPWSVCSVTCGEGQMTRTVSCDLTEEQMIQYKCQAQIEYVVTCQRTLCQVDEHWSQWSTWGNCEPSGGKEGVSNRTRACGRLSVSNGNKKCPGSSVESKTCVLCRDDTNSDQVFTELPQSPHKQHGASREDEAEPYHRNSASGNNFLVPSIVGSVGFIIAVLTVTAFVFRYLEKRRLRTTLYRMKKLRFEGDIKTIVLFPDSRNPFES</sequence>
<evidence type="ECO:0000256" key="3">
    <source>
        <dbReference type="SAM" id="MobiDB-lite"/>
    </source>
</evidence>
<dbReference type="SMART" id="SM00209">
    <property type="entry name" value="TSP1"/>
    <property type="match status" value="3"/>
</dbReference>
<keyword evidence="6" id="KW-1185">Reference proteome</keyword>
<name>A0A8B8F1C9_CRAVI</name>
<feature type="compositionally biased region" description="Basic and acidic residues" evidence="3">
    <location>
        <begin position="213"/>
        <end position="223"/>
    </location>
</feature>
<dbReference type="RefSeq" id="XP_022346049.1">
    <property type="nucleotide sequence ID" value="XM_022490341.1"/>
</dbReference>
<dbReference type="PROSITE" id="PS50092">
    <property type="entry name" value="TSP1"/>
    <property type="match status" value="2"/>
</dbReference>
<dbReference type="InterPro" id="IPR052065">
    <property type="entry name" value="Compl_asym_regulator"/>
</dbReference>
<dbReference type="OrthoDB" id="6273859at2759"/>
<keyword evidence="4" id="KW-0472">Membrane</keyword>
<dbReference type="InterPro" id="IPR036383">
    <property type="entry name" value="TSP1_rpt_sf"/>
</dbReference>
<dbReference type="SUPFAM" id="SSF82895">
    <property type="entry name" value="TSP-1 type 1 repeat"/>
    <property type="match status" value="2"/>
</dbReference>
<protein>
    <submittedName>
        <fullName evidence="7">Thrombospondin-1-like</fullName>
    </submittedName>
</protein>
<dbReference type="AlphaFoldDB" id="A0A8B8F1C9"/>
<evidence type="ECO:0000313" key="7">
    <source>
        <dbReference type="RefSeq" id="XP_022346049.1"/>
    </source>
</evidence>
<feature type="region of interest" description="Disordered" evidence="3">
    <location>
        <begin position="200"/>
        <end position="224"/>
    </location>
</feature>
<dbReference type="PANTHER" id="PTHR22906">
    <property type="entry name" value="PROPERDIN"/>
    <property type="match status" value="1"/>
</dbReference>
<dbReference type="GeneID" id="111138401"/>
<evidence type="ECO:0000256" key="4">
    <source>
        <dbReference type="SAM" id="Phobius"/>
    </source>
</evidence>
<evidence type="ECO:0000256" key="1">
    <source>
        <dbReference type="ARBA" id="ARBA00022737"/>
    </source>
</evidence>
<feature type="chain" id="PRO_5034667187" evidence="5">
    <location>
        <begin position="23"/>
        <end position="294"/>
    </location>
</feature>
<evidence type="ECO:0000313" key="6">
    <source>
        <dbReference type="Proteomes" id="UP000694844"/>
    </source>
</evidence>
<feature type="transmembrane region" description="Helical" evidence="4">
    <location>
        <begin position="232"/>
        <end position="255"/>
    </location>
</feature>
<organism evidence="6 7">
    <name type="scientific">Crassostrea virginica</name>
    <name type="common">Eastern oyster</name>
    <dbReference type="NCBI Taxonomy" id="6565"/>
    <lineage>
        <taxon>Eukaryota</taxon>
        <taxon>Metazoa</taxon>
        <taxon>Spiralia</taxon>
        <taxon>Lophotrochozoa</taxon>
        <taxon>Mollusca</taxon>
        <taxon>Bivalvia</taxon>
        <taxon>Autobranchia</taxon>
        <taxon>Pteriomorphia</taxon>
        <taxon>Ostreida</taxon>
        <taxon>Ostreoidea</taxon>
        <taxon>Ostreidae</taxon>
        <taxon>Crassostrea</taxon>
    </lineage>
</organism>
<dbReference type="PANTHER" id="PTHR22906:SF21">
    <property type="entry name" value="SEMA DOMAIN-CONTAINING PROTEIN"/>
    <property type="match status" value="1"/>
</dbReference>
<gene>
    <name evidence="7" type="primary">LOC111138401</name>
</gene>
<feature type="signal peptide" evidence="5">
    <location>
        <begin position="1"/>
        <end position="22"/>
    </location>
</feature>
<evidence type="ECO:0000256" key="2">
    <source>
        <dbReference type="ARBA" id="ARBA00023157"/>
    </source>
</evidence>
<keyword evidence="4" id="KW-0812">Transmembrane</keyword>
<keyword evidence="1" id="KW-0677">Repeat</keyword>
<reference evidence="7" key="1">
    <citation type="submission" date="2025-08" db="UniProtKB">
        <authorList>
            <consortium name="RefSeq"/>
        </authorList>
    </citation>
    <scope>IDENTIFICATION</scope>
    <source>
        <tissue evidence="7">Whole sample</tissue>
    </source>
</reference>
<keyword evidence="4" id="KW-1133">Transmembrane helix</keyword>
<dbReference type="Proteomes" id="UP000694844">
    <property type="component" value="Chromosome 5"/>
</dbReference>
<dbReference type="InterPro" id="IPR000884">
    <property type="entry name" value="TSP1_rpt"/>
</dbReference>